<dbReference type="InterPro" id="IPR025103">
    <property type="entry name" value="DUF4011"/>
</dbReference>
<dbReference type="PANTHER" id="PTHR10887">
    <property type="entry name" value="DNA2/NAM7 HELICASE FAMILY"/>
    <property type="match status" value="1"/>
</dbReference>
<dbReference type="InterPro" id="IPR041679">
    <property type="entry name" value="DNA2/NAM7-like_C"/>
</dbReference>
<dbReference type="SUPFAM" id="SSF52540">
    <property type="entry name" value="P-loop containing nucleoside triphosphate hydrolases"/>
    <property type="match status" value="1"/>
</dbReference>
<dbReference type="InterPro" id="IPR000719">
    <property type="entry name" value="Prot_kinase_dom"/>
</dbReference>
<dbReference type="PANTHER" id="PTHR10887:SF495">
    <property type="entry name" value="HELICASE SENATAXIN ISOFORM X1-RELATED"/>
    <property type="match status" value="1"/>
</dbReference>
<dbReference type="InterPro" id="IPR041677">
    <property type="entry name" value="DNA2/NAM7_AAA_11"/>
</dbReference>
<dbReference type="CDD" id="cd18808">
    <property type="entry name" value="SF1_C_Upf1"/>
    <property type="match status" value="1"/>
</dbReference>
<sequence>MTIYVRKCQGCKEERPAEEILCQICGWSLMDEPLFQAGESVVTHEIKNLVANGDDSRLCENGHPMDENDEICFVPDCGAFSVSTVKSESPPVSVLKIGDWTIIEKIKSEENFFEKFLVEKHGCMALLTYYTPNIMPTISIHDFFKKLSSNNISEILDCGEWEGRQYEVVSFISKYNLSDLTSIPINVENIKGIVNSIGKILASLSENGFRHGNLRPEHIVISEKDQLRFYLTGFEYRQSSNFDLEVVSLPASVKYQAPEVLAGGISQASDWWSLGIVLLDFITKGRFTQNINEKAFCIHVVTRGISLPDDIEPNIKRLLQGLLVRDPDKRWQWSEVQRWLEGECVEILSETVDEERQGPNFEFKEKVYTCPKLLALSAAEEQNWDEAKEVFMRGAIATWLESCQSDPKMVAGIRVAAAIDSISEDYRFSLALLWLNPNLPLIYRGDIITSTWLLQNPIHGYELITSPLISHLRQMRRELYLCELFDRSERVRERAKLLEIELNEARLKILLLAPSRHNLERQWANHRQLFPGSDHVGLNSLLERQKITDDELIILLAADTHQFQSAEQILNQANELAMRFDLVSFDQNTASSWFNFSRKDIYREIETRVANYSQCGISRIDEWANEFTTQYRLPLPKSLILLSIPKEQWKEPDKALYISKILEFFEKRAVFQAQRGSLVRMVISRSNSRIDLERIKGNKPTSAFILEHLISRSGTPINLDRIAFEDDFELEKKLRHLVSHADIYRRDTGIDSLFLGFPFLIMKDSNQGGSSVKPKIAPILLWPIKINIEARGRVNIYFDQEREEVRLNPALIKILGTEEVKLWIEVLQEVLSRSSLRIVDVMDAFGALAELRERELCSLPNSDYTIPANQRQIVCSAVLFHAAFMGQALSEDLRQIRKISSNDTCLESILRVNKTVLPHSSSFVSERDRYFTMESDPSQEKAVFEARQPPGLLIEGPPGTGKSQTIVNIIGDCIGNKQTVLVICQKSAALEVLSKRLHAEGLSDRFFYVTHVNKDRTPVIQEIRNQRESLPQSLGVGEIENIARQRNELAMTIERLENEIDKHHEAIHTIDDKTGLTYRLLIGQLIDLEEQDIEIIDVPALRNILRDITPEQMTQYIEICAPISGLWFESYFENSPLAELKLFASDYALISEFKNVFQSFIKDENNRNSTIQEVVSSFDIEEYLPHRSWIDTYNKSLKEADWNNIANWFHMFSRDSYTSTGSQSIKKLEELNNSLGSFDSRCQDAKLSNQLMTISESKLKKWYVLAKSVSLLKQSIWTRINPINIIKTRAMQKILGVLGEKFTIDKVQQLKMAIELELNYRPIRESILKISNLFFGQTMSPTSLFVNDLQFFSDQLLKKLVVVQNDIIAIYACPRQQDIQSMVKGGLKTYEELVKQYEQAFKRYQVRSKSLASLDKLLPFFGDELFNICSQNIKNNLSNIEKLESINKVLHSLAAYQDFRVQAVLLPDEILKIFSILREKEIHLKKYSLEQLNNIIPNIIAREARLGWKDRMEQVFPVLRLEQKELTRKIQLLAQSSEKIRVLNRKHLACNINLHNIKSSQEWEDITRLRGPRSRRLREIMDRGWDMGLTELRPVWLMNPDTASQLLPLRAGMFDVVIFDEASQIPIENAIPTLYRAKRTIISGDEKQMPPSNLFTKKLIDDEEYILDSDDLELDEFITEAERDELEDIWNRREIKDCSDLLTLGKTVLPRTMLQIHYRSKYRELIAFSNSAFYGNCLSVPVRHPESVICDIKPLELIRVNGVYSNQTNRQEAEKVIEILLHYWSKPNRPSIGIVTFNAKQADLIEDVLTDYSEQDHRFRQMLSQEKDRHQDGEDRGFFIKNVENVQGDERDIIIFSSTFGKDEHGNFRRNFGLLSQTGGERRLNVAITRAREKVILITSLPIDEISDCLEKRQAPQIPRDYIQAYFHYASKISDGFISEACNFLGTINLNTTQTGHDYSFDKDGFINSVAKFIKGLGLNPLSIKENDAFGLDLVIEDLKKKRFAIGIECDAHCHSILANARAREIWRPKVLNMEIPYIHRVTSFGWYHKRQIEMQNLIQVLEVALDIELKHNFSTHLEEINEWS</sequence>
<dbReference type="Gene3D" id="3.40.50.300">
    <property type="entry name" value="P-loop containing nucleotide triphosphate hydrolases"/>
    <property type="match status" value="3"/>
</dbReference>
<dbReference type="Pfam" id="PF00069">
    <property type="entry name" value="Pkinase"/>
    <property type="match status" value="1"/>
</dbReference>
<reference evidence="3" key="2">
    <citation type="submission" date="2020-11" db="EMBL/GenBank/DDBJ databases">
        <authorList>
            <consortium name="NCBI Pathogen Detection Project"/>
        </authorList>
    </citation>
    <scope>NUCLEOTIDE SEQUENCE</scope>
    <source>
        <strain evidence="3">D3612</strain>
    </source>
</reference>
<dbReference type="SMART" id="SM00220">
    <property type="entry name" value="S_TKc"/>
    <property type="match status" value="1"/>
</dbReference>
<dbReference type="Proteomes" id="UP000861567">
    <property type="component" value="Unassembled WGS sequence"/>
</dbReference>
<dbReference type="Pfam" id="PF13195">
    <property type="entry name" value="DUF4011"/>
    <property type="match status" value="1"/>
</dbReference>
<dbReference type="GO" id="GO:0004386">
    <property type="term" value="F:helicase activity"/>
    <property type="evidence" value="ECO:0007669"/>
    <property type="project" value="InterPro"/>
</dbReference>
<evidence type="ECO:0000313" key="4">
    <source>
        <dbReference type="Proteomes" id="UP000861567"/>
    </source>
</evidence>
<dbReference type="InterPro" id="IPR049468">
    <property type="entry name" value="Restrct_endonuc-II-like_dom"/>
</dbReference>
<dbReference type="InterPro" id="IPR047187">
    <property type="entry name" value="SF1_C_Upf1"/>
</dbReference>
<gene>
    <name evidence="3" type="ORF">I8Y58_002823</name>
</gene>
<organism evidence="3 4">
    <name type="scientific">Legionella pneumophila</name>
    <dbReference type="NCBI Taxonomy" id="446"/>
    <lineage>
        <taxon>Bacteria</taxon>
        <taxon>Pseudomonadati</taxon>
        <taxon>Pseudomonadota</taxon>
        <taxon>Gammaproteobacteria</taxon>
        <taxon>Legionellales</taxon>
        <taxon>Legionellaceae</taxon>
        <taxon>Legionella</taxon>
    </lineage>
</organism>
<dbReference type="GO" id="GO:0004672">
    <property type="term" value="F:protein kinase activity"/>
    <property type="evidence" value="ECO:0007669"/>
    <property type="project" value="InterPro"/>
</dbReference>
<dbReference type="InterPro" id="IPR045055">
    <property type="entry name" value="DNA2/NAM7-like"/>
</dbReference>
<dbReference type="Pfam" id="PF13086">
    <property type="entry name" value="AAA_11"/>
    <property type="match status" value="1"/>
</dbReference>
<comment type="caution">
    <text evidence="3">The sequence shown here is derived from an EMBL/GenBank/DDBJ whole genome shotgun (WGS) entry which is preliminary data.</text>
</comment>
<evidence type="ECO:0000256" key="1">
    <source>
        <dbReference type="SAM" id="Coils"/>
    </source>
</evidence>
<evidence type="ECO:0000259" key="2">
    <source>
        <dbReference type="PROSITE" id="PS50011"/>
    </source>
</evidence>
<dbReference type="SUPFAM" id="SSF56112">
    <property type="entry name" value="Protein kinase-like (PK-like)"/>
    <property type="match status" value="1"/>
</dbReference>
<dbReference type="Pfam" id="PF13087">
    <property type="entry name" value="AAA_12"/>
    <property type="match status" value="1"/>
</dbReference>
<dbReference type="GO" id="GO:0005524">
    <property type="term" value="F:ATP binding"/>
    <property type="evidence" value="ECO:0007669"/>
    <property type="project" value="InterPro"/>
</dbReference>
<dbReference type="InterPro" id="IPR011009">
    <property type="entry name" value="Kinase-like_dom_sf"/>
</dbReference>
<dbReference type="Gene3D" id="1.10.510.10">
    <property type="entry name" value="Transferase(Phosphotransferase) domain 1"/>
    <property type="match status" value="1"/>
</dbReference>
<dbReference type="EMBL" id="DACSEI010000045">
    <property type="protein sequence ID" value="HAT1597564.1"/>
    <property type="molecule type" value="Genomic_DNA"/>
</dbReference>
<dbReference type="PROSITE" id="PS50011">
    <property type="entry name" value="PROTEIN_KINASE_DOM"/>
    <property type="match status" value="1"/>
</dbReference>
<keyword evidence="1" id="KW-0175">Coiled coil</keyword>
<feature type="domain" description="Protein kinase" evidence="2">
    <location>
        <begin position="44"/>
        <end position="340"/>
    </location>
</feature>
<feature type="coiled-coil region" evidence="1">
    <location>
        <begin position="1039"/>
        <end position="1073"/>
    </location>
</feature>
<reference evidence="3" key="1">
    <citation type="journal article" date="2018" name="Genome Biol.">
        <title>SKESA: strategic k-mer extension for scrupulous assemblies.</title>
        <authorList>
            <person name="Souvorov A."/>
            <person name="Agarwala R."/>
            <person name="Lipman D.J."/>
        </authorList>
    </citation>
    <scope>NUCLEOTIDE SEQUENCE</scope>
    <source>
        <strain evidence="3">D3612</strain>
    </source>
</reference>
<name>A0AAN5R6D1_LEGPN</name>
<protein>
    <submittedName>
        <fullName evidence="3">DUF4011 domain-containing protein</fullName>
    </submittedName>
</protein>
<dbReference type="Pfam" id="PF18741">
    <property type="entry name" value="MTES_1575"/>
    <property type="match status" value="1"/>
</dbReference>
<evidence type="ECO:0000313" key="3">
    <source>
        <dbReference type="EMBL" id="HAT1597564.1"/>
    </source>
</evidence>
<proteinExistence type="predicted"/>
<accession>A0AAN5R6D1</accession>
<dbReference type="InterPro" id="IPR027417">
    <property type="entry name" value="P-loop_NTPase"/>
</dbReference>